<gene>
    <name evidence="1" type="ORF">N7460_003358</name>
</gene>
<reference evidence="1" key="2">
    <citation type="submission" date="2023-01" db="EMBL/GenBank/DDBJ databases">
        <authorList>
            <person name="Petersen C."/>
        </authorList>
    </citation>
    <scope>NUCLEOTIDE SEQUENCE</scope>
    <source>
        <strain evidence="1">IBT 15450</strain>
    </source>
</reference>
<proteinExistence type="predicted"/>
<name>A0AAD6ILH6_PENCN</name>
<reference evidence="1" key="1">
    <citation type="journal article" date="2023" name="IMA Fungus">
        <title>Comparative genomic study of the Penicillium genus elucidates a diverse pangenome and 15 lateral gene transfer events.</title>
        <authorList>
            <person name="Petersen C."/>
            <person name="Sorensen T."/>
            <person name="Nielsen M.R."/>
            <person name="Sondergaard T.E."/>
            <person name="Sorensen J.L."/>
            <person name="Fitzpatrick D.A."/>
            <person name="Frisvad J.C."/>
            <person name="Nielsen K.L."/>
        </authorList>
    </citation>
    <scope>NUCLEOTIDE SEQUENCE</scope>
    <source>
        <strain evidence="1">IBT 15450</strain>
    </source>
</reference>
<keyword evidence="2" id="KW-1185">Reference proteome</keyword>
<comment type="caution">
    <text evidence="1">The sequence shown here is derived from an EMBL/GenBank/DDBJ whole genome shotgun (WGS) entry which is preliminary data.</text>
</comment>
<evidence type="ECO:0000313" key="2">
    <source>
        <dbReference type="Proteomes" id="UP001219568"/>
    </source>
</evidence>
<dbReference type="AlphaFoldDB" id="A0AAD6ILH6"/>
<evidence type="ECO:0000313" key="1">
    <source>
        <dbReference type="EMBL" id="KAJ6052824.1"/>
    </source>
</evidence>
<accession>A0AAD6ILH6</accession>
<dbReference type="Proteomes" id="UP001219568">
    <property type="component" value="Unassembled WGS sequence"/>
</dbReference>
<organism evidence="1 2">
    <name type="scientific">Penicillium canescens</name>
    <dbReference type="NCBI Taxonomy" id="5083"/>
    <lineage>
        <taxon>Eukaryota</taxon>
        <taxon>Fungi</taxon>
        <taxon>Dikarya</taxon>
        <taxon>Ascomycota</taxon>
        <taxon>Pezizomycotina</taxon>
        <taxon>Eurotiomycetes</taxon>
        <taxon>Eurotiomycetidae</taxon>
        <taxon>Eurotiales</taxon>
        <taxon>Aspergillaceae</taxon>
        <taxon>Penicillium</taxon>
    </lineage>
</organism>
<sequence>MPVTLTPTENRPRGWPGQKISTAENLLEFSCPKNHCKSKALIQQSFSPRLFETNYISASSHGFVWAVFNAYSDHHELIIRPDDVWLSILSQLNFYINSHAEDLRDKFVSHQGQTELEVISAGTAKSADFGAISLRMTELVQKNVLDEELRSWIMPTFTTTVDSDRVVAATLMMGALQKYFTYKSGFLCGIPKVTLLGKREDWELMVTKLDKLLQLSDETNVFAQLLRPVLSYFVASFDNPAAPDVISFWNRCARRNTCVSGSDELTGWLSVFCFWSDEGEQLGLPGRPIRPVSLEEFKSPETRYNLDNVFSCRVDIDKIPSGFASVPIKIDDNGHEYDAAMLAGIVGIQAKFTGADVEDGASGNAAAIEESTMRNTEISDRTERNVIQPLSGWWIYETESQKEAEAREIEAQRLRDELLSCAQSRSGERLHELKREFYLLVGEPLLS</sequence>
<dbReference type="Pfam" id="PF14388">
    <property type="entry name" value="DUF4419"/>
    <property type="match status" value="1"/>
</dbReference>
<dbReference type="EMBL" id="JAQJZL010000002">
    <property type="protein sequence ID" value="KAJ6052824.1"/>
    <property type="molecule type" value="Genomic_DNA"/>
</dbReference>
<dbReference type="PANTHER" id="PTHR31252:SF11">
    <property type="entry name" value="DUF4419 DOMAIN-CONTAINING PROTEIN"/>
    <property type="match status" value="1"/>
</dbReference>
<protein>
    <submittedName>
        <fullName evidence="1">Uncharacterized protein</fullName>
    </submittedName>
</protein>
<dbReference type="PANTHER" id="PTHR31252">
    <property type="entry name" value="DUF4419 DOMAIN-CONTAINING PROTEIN"/>
    <property type="match status" value="1"/>
</dbReference>
<dbReference type="InterPro" id="IPR025533">
    <property type="entry name" value="DUF4419"/>
</dbReference>